<accession>A0A1Y0VYK1</accession>
<sequence length="265" mass="30909">MDKTKLKALICNKIWIYQFLSDQNNTVLLYLGTEKNSGFLTLEFLKNGEIEIPTKVGFRPAEYRLWDFDEARQEIIFMNQAGQEQKRAQLPKDAINGMQIINFHGDKKEMLVDVPHNNQAKVESRILGGRQMFFLPREFFQQSAFRNLSHAGFNVKLLDTSERMDFFNQVYEYVIQHPQLDRLVVSRTGDTAINSSRNDFLLFKSAAGTLAFDWFSGQRALLLEFLIVVLTKNNQRQLDPNDHRSEDEMLKQVLVERFAGRYEVE</sequence>
<dbReference type="AlphaFoldDB" id="A0A1Y0VYK1"/>
<name>A0A1Y0VYK1_PEDPE</name>
<dbReference type="Proteomes" id="UP000196118">
    <property type="component" value="Chromosome"/>
</dbReference>
<evidence type="ECO:0000313" key="1">
    <source>
        <dbReference type="EMBL" id="ARW20698.1"/>
    </source>
</evidence>
<protein>
    <submittedName>
        <fullName evidence="1">Uncharacterized protein</fullName>
    </submittedName>
</protein>
<reference evidence="1 2" key="1">
    <citation type="submission" date="2017-05" db="EMBL/GenBank/DDBJ databases">
        <title>Genome sequence of Pediococcus pentosaceus strain SRCM100892.</title>
        <authorList>
            <person name="Cho S.H."/>
        </authorList>
    </citation>
    <scope>NUCLEOTIDE SEQUENCE [LARGE SCALE GENOMIC DNA]</scope>
    <source>
        <strain evidence="1 2">SRCM100892</strain>
    </source>
</reference>
<proteinExistence type="predicted"/>
<dbReference type="EMBL" id="CP021474">
    <property type="protein sequence ID" value="ARW20698.1"/>
    <property type="molecule type" value="Genomic_DNA"/>
</dbReference>
<evidence type="ECO:0000313" key="2">
    <source>
        <dbReference type="Proteomes" id="UP000196118"/>
    </source>
</evidence>
<organism evidence="1 2">
    <name type="scientific">Pediococcus pentosaceus</name>
    <dbReference type="NCBI Taxonomy" id="1255"/>
    <lineage>
        <taxon>Bacteria</taxon>
        <taxon>Bacillati</taxon>
        <taxon>Bacillota</taxon>
        <taxon>Bacilli</taxon>
        <taxon>Lactobacillales</taxon>
        <taxon>Lactobacillaceae</taxon>
        <taxon>Pediococcus</taxon>
    </lineage>
</organism>
<gene>
    <name evidence="1" type="ORF">S100892_02163</name>
</gene>